<keyword evidence="7 10" id="KW-1133">Transmembrane helix</keyword>
<evidence type="ECO:0000256" key="3">
    <source>
        <dbReference type="ARBA" id="ARBA00022692"/>
    </source>
</evidence>
<organism evidence="12 13">
    <name type="scientific">Fodinicola feengrottensis</name>
    <dbReference type="NCBI Taxonomy" id="435914"/>
    <lineage>
        <taxon>Bacteria</taxon>
        <taxon>Bacillati</taxon>
        <taxon>Actinomycetota</taxon>
        <taxon>Actinomycetes</taxon>
        <taxon>Mycobacteriales</taxon>
        <taxon>Fodinicola</taxon>
    </lineage>
</organism>
<evidence type="ECO:0000313" key="12">
    <source>
        <dbReference type="EMBL" id="GAA1676798.1"/>
    </source>
</evidence>
<evidence type="ECO:0000256" key="5">
    <source>
        <dbReference type="ARBA" id="ARBA00022741"/>
    </source>
</evidence>
<keyword evidence="4" id="KW-0677">Repeat</keyword>
<accession>A0ABN2GUH3</accession>
<dbReference type="NCBIfam" id="TIGR03924">
    <property type="entry name" value="T7SS_EccC_a"/>
    <property type="match status" value="1"/>
</dbReference>
<comment type="caution">
    <text evidence="12">The sequence shown here is derived from an EMBL/GenBank/DDBJ whole genome shotgun (WGS) entry which is preliminary data.</text>
</comment>
<feature type="domain" description="FtsK" evidence="11">
    <location>
        <begin position="1096"/>
        <end position="1284"/>
    </location>
</feature>
<dbReference type="NCBIfam" id="TIGR03925">
    <property type="entry name" value="T7SS_EccC_b"/>
    <property type="match status" value="1"/>
</dbReference>
<dbReference type="RefSeq" id="WP_344310419.1">
    <property type="nucleotide sequence ID" value="NZ_BAAANY010000009.1"/>
</dbReference>
<feature type="binding site" evidence="9">
    <location>
        <begin position="1114"/>
        <end position="1121"/>
    </location>
    <ligand>
        <name>ATP</name>
        <dbReference type="ChEBI" id="CHEBI:30616"/>
    </ligand>
</feature>
<dbReference type="InterPro" id="IPR023836">
    <property type="entry name" value="EccCa-like_Actinobacteria"/>
</dbReference>
<dbReference type="SMART" id="SM00382">
    <property type="entry name" value="AAA"/>
    <property type="match status" value="3"/>
</dbReference>
<dbReference type="InterPro" id="IPR002543">
    <property type="entry name" value="FtsK_dom"/>
</dbReference>
<dbReference type="Pfam" id="PF01580">
    <property type="entry name" value="FtsK_SpoIIIE"/>
    <property type="match status" value="2"/>
</dbReference>
<feature type="domain" description="FtsK" evidence="11">
    <location>
        <begin position="808"/>
        <end position="999"/>
    </location>
</feature>
<feature type="binding site" evidence="9">
    <location>
        <begin position="826"/>
        <end position="833"/>
    </location>
    <ligand>
        <name>ATP</name>
        <dbReference type="ChEBI" id="CHEBI:30616"/>
    </ligand>
</feature>
<protein>
    <submittedName>
        <fullName evidence="12">Type VII secretion protein EccC</fullName>
    </submittedName>
</protein>
<comment type="subcellular location">
    <subcellularLocation>
        <location evidence="1">Cell membrane</location>
        <topology evidence="1">Multi-pass membrane protein</topology>
    </subcellularLocation>
</comment>
<feature type="transmembrane region" description="Helical" evidence="10">
    <location>
        <begin position="37"/>
        <end position="56"/>
    </location>
</feature>
<evidence type="ECO:0000259" key="11">
    <source>
        <dbReference type="PROSITE" id="PS50901"/>
    </source>
</evidence>
<name>A0ABN2GUH3_9ACTN</name>
<feature type="transmembrane region" description="Helical" evidence="10">
    <location>
        <begin position="68"/>
        <end position="87"/>
    </location>
</feature>
<dbReference type="SUPFAM" id="SSF52540">
    <property type="entry name" value="P-loop containing nucleoside triphosphate hydrolases"/>
    <property type="match status" value="3"/>
</dbReference>
<dbReference type="InterPro" id="IPR023837">
    <property type="entry name" value="EccCb-like_Actinobacteria"/>
</dbReference>
<reference evidence="12 13" key="1">
    <citation type="journal article" date="2019" name="Int. J. Syst. Evol. Microbiol.">
        <title>The Global Catalogue of Microorganisms (GCM) 10K type strain sequencing project: providing services to taxonomists for standard genome sequencing and annotation.</title>
        <authorList>
            <consortium name="The Broad Institute Genomics Platform"/>
            <consortium name="The Broad Institute Genome Sequencing Center for Infectious Disease"/>
            <person name="Wu L."/>
            <person name="Ma J."/>
        </authorList>
    </citation>
    <scope>NUCLEOTIDE SEQUENCE [LARGE SCALE GENOMIC DNA]</scope>
    <source>
        <strain evidence="12 13">JCM 14718</strain>
    </source>
</reference>
<evidence type="ECO:0000256" key="1">
    <source>
        <dbReference type="ARBA" id="ARBA00004651"/>
    </source>
</evidence>
<evidence type="ECO:0000256" key="8">
    <source>
        <dbReference type="ARBA" id="ARBA00023136"/>
    </source>
</evidence>
<dbReference type="Proteomes" id="UP001500618">
    <property type="component" value="Unassembled WGS sequence"/>
</dbReference>
<evidence type="ECO:0000256" key="4">
    <source>
        <dbReference type="ARBA" id="ARBA00022737"/>
    </source>
</evidence>
<dbReference type="EMBL" id="BAAANY010000009">
    <property type="protein sequence ID" value="GAA1676798.1"/>
    <property type="molecule type" value="Genomic_DNA"/>
</dbReference>
<evidence type="ECO:0000256" key="7">
    <source>
        <dbReference type="ARBA" id="ARBA00022989"/>
    </source>
</evidence>
<keyword evidence="6 9" id="KW-0067">ATP-binding</keyword>
<proteinExistence type="predicted"/>
<dbReference type="InterPro" id="IPR003593">
    <property type="entry name" value="AAA+_ATPase"/>
</dbReference>
<keyword evidence="2" id="KW-1003">Cell membrane</keyword>
<dbReference type="Gene3D" id="3.40.50.300">
    <property type="entry name" value="P-loop containing nucleotide triphosphate hydrolases"/>
    <property type="match status" value="4"/>
</dbReference>
<evidence type="ECO:0000256" key="2">
    <source>
        <dbReference type="ARBA" id="ARBA00022475"/>
    </source>
</evidence>
<evidence type="ECO:0000256" key="6">
    <source>
        <dbReference type="ARBA" id="ARBA00022840"/>
    </source>
</evidence>
<evidence type="ECO:0000313" key="13">
    <source>
        <dbReference type="Proteomes" id="UP001500618"/>
    </source>
</evidence>
<keyword evidence="13" id="KW-1185">Reference proteome</keyword>
<dbReference type="PROSITE" id="PS50901">
    <property type="entry name" value="FTSK"/>
    <property type="match status" value="3"/>
</dbReference>
<sequence length="1323" mass="142328">MTTTLVQRPARIAVPDPGSDPILVAAPPQQSGGQQGGANFAVVLTPIISGSGSLIVTLTSQGRPVQAIAGLLFLVGSVGLGVVLFVGTRNSARRQVRENRERYLDYLENLRRLLRKVVADQHEAAAVRHPDPSTLLDACRLDARRWERRASHPDALDLRIGTGKRPLARPLSLQADTNNPLVSYDPVGLGVAQQLVERYGSLSQQPIVLPLRQIGTLSVVGDRTVGRRLARALLAQLVTFHSPDDVQVAVVRNQQLGTFWEWAKWLPHSQDEARTDGPLPSRLVANSTVELAELLAEEIEERKVNRQRRRGQEFTGRRLVVVVDSEFQPSISGLESEEGSSLADLGVHLVVLVESRAAELSVVDARISVNPDGTATTEGLADPFTVDDVSVAEIAGVARQLAPVRLSASDSGDVLTSTISLPEILGVDDPAAIDPTTTWKPRPQREFLRVPVGVGPDGRPVLLDLKESAQGGMGPHGLVVGATGSGKSEMLRTMVASLVINHSPDRLALLLVDFKGGATFADMDPLPHVAGSVTNLADDLSLVDRFKEALYGEMARRQQILSDTGKLPNVDAYEQVRAHRGNLPPLPHLLVIIDEFSELLTAKPDFAELFVAVGRIGRSIGVHLLLATQRLEAGKIRGLESHLSYRIGLRTFSESESREVIGVPDAYHLPPEPGSGFLKVDTTVFERFKAALVSSAYKPPSDDETVIAPVLPYNATNGAGALAVAQQQVLSAITDDEDDEEGTTVLRVIVDTLSMAESTPVRPVWLPPLPTALTLDSVHGREAAGEAADPRHIIALLGLRDVPSEQRQDPLTWDATGADGNLVVVGAPLSGKSTLLRTLISSLALRYAPGQVAFFCVDYGGGQLVPLEALPHVAAVATRSDGDRVRRTISDVHAMLDTREGVLRQHRLDSADALRRGRASGEVPAAIFGDVFLIIDGWGPLREADTDIEDLIVEIAQRGPTLGVHTIVSVSSPNQIRSRMGSSMGGRIELRLTDHFDSQIDRLTAQEMPQDVPGRALVRPKHFIQIALPRVDGIADTEDLGDGVRHLVKQVERRWPAGQVPVVQVLPDIVDLSSVLDSIAALGERRIALGLSERDLSPAYLNLLGGDPHLLVYGDGETGKSTLLRSVVRQLVAGSGTGSVLDGSASIGIVMVDYRRANLDLVPKDFLLAYSTSAAHTQQVCGELAGSLKARLPGPDVTPQQLRERSWWDGMEVILVVDDYDLVTGSGGSPLTPLLPYLAQGHDLGIHLIVSRRTGGASRAIFEPVMQQLNDLAPPGLLFSGDRLEGRLANGAVSRRLPVGRALYARRGAVAEQIQTFWTPPVE</sequence>
<dbReference type="PANTHER" id="PTHR22683">
    <property type="entry name" value="SPORULATION PROTEIN RELATED"/>
    <property type="match status" value="1"/>
</dbReference>
<gene>
    <name evidence="12" type="ORF">GCM10009765_27650</name>
</gene>
<evidence type="ECO:0000256" key="9">
    <source>
        <dbReference type="PROSITE-ProRule" id="PRU00289"/>
    </source>
</evidence>
<keyword evidence="3 10" id="KW-0812">Transmembrane</keyword>
<dbReference type="InterPro" id="IPR027417">
    <property type="entry name" value="P-loop_NTPase"/>
</dbReference>
<dbReference type="PANTHER" id="PTHR22683:SF1">
    <property type="entry name" value="TYPE VII SECRETION SYSTEM PROTEIN ESSC"/>
    <property type="match status" value="1"/>
</dbReference>
<feature type="domain" description="FtsK" evidence="11">
    <location>
        <begin position="458"/>
        <end position="658"/>
    </location>
</feature>
<evidence type="ECO:0000256" key="10">
    <source>
        <dbReference type="SAM" id="Phobius"/>
    </source>
</evidence>
<keyword evidence="5 9" id="KW-0547">Nucleotide-binding</keyword>
<keyword evidence="8 10" id="KW-0472">Membrane</keyword>
<feature type="binding site" evidence="9">
    <location>
        <begin position="481"/>
        <end position="488"/>
    </location>
    <ligand>
        <name>ATP</name>
        <dbReference type="ChEBI" id="CHEBI:30616"/>
    </ligand>
</feature>
<dbReference type="InterPro" id="IPR050206">
    <property type="entry name" value="FtsK/SpoIIIE/SftA"/>
</dbReference>